<proteinExistence type="predicted"/>
<evidence type="ECO:0000313" key="2">
    <source>
        <dbReference type="Proteomes" id="UP000602198"/>
    </source>
</evidence>
<evidence type="ECO:0000313" key="1">
    <source>
        <dbReference type="EMBL" id="MBL1079478.1"/>
    </source>
</evidence>
<dbReference type="Proteomes" id="UP000602198">
    <property type="component" value="Unassembled WGS sequence"/>
</dbReference>
<dbReference type="RefSeq" id="WP_201956046.1">
    <property type="nucleotide sequence ID" value="NZ_JAERRJ010000017.1"/>
</dbReference>
<reference evidence="1 2" key="1">
    <citation type="submission" date="2021-01" db="EMBL/GenBank/DDBJ databases">
        <title>WGS of actinomycetes isolated from Thailand.</title>
        <authorList>
            <person name="Thawai C."/>
        </authorList>
    </citation>
    <scope>NUCLEOTIDE SEQUENCE [LARGE SCALE GENOMIC DNA]</scope>
    <source>
        <strain evidence="1 2">LPG 2</strain>
    </source>
</reference>
<accession>A0ABS1MJQ6</accession>
<protein>
    <submittedName>
        <fullName evidence="1">Uncharacterized protein</fullName>
    </submittedName>
</protein>
<dbReference type="EMBL" id="JAERRJ010000017">
    <property type="protein sequence ID" value="MBL1079478.1"/>
    <property type="molecule type" value="Genomic_DNA"/>
</dbReference>
<keyword evidence="2" id="KW-1185">Reference proteome</keyword>
<sequence length="151" mass="16448">MSDPRRINRSDMVQMLWPTDGPHTPESMIAAANAIDDLWRYLAHATRGTSDACEQPADVYLAVGALMTSARSAMQALAQLANWAADLQDDDGLIHDAARNDQERAIAAAAAAGNWLFDGSCDMNHLAQHLEKASAELSHLYIDRDDVEGDE</sequence>
<comment type="caution">
    <text evidence="1">The sequence shown here is derived from an EMBL/GenBank/DDBJ whole genome shotgun (WGS) entry which is preliminary data.</text>
</comment>
<organism evidence="1 2">
    <name type="scientific">Nocardia acididurans</name>
    <dbReference type="NCBI Taxonomy" id="2802282"/>
    <lineage>
        <taxon>Bacteria</taxon>
        <taxon>Bacillati</taxon>
        <taxon>Actinomycetota</taxon>
        <taxon>Actinomycetes</taxon>
        <taxon>Mycobacteriales</taxon>
        <taxon>Nocardiaceae</taxon>
        <taxon>Nocardia</taxon>
    </lineage>
</organism>
<name>A0ABS1MJQ6_9NOCA</name>
<gene>
    <name evidence="1" type="ORF">JK358_34240</name>
</gene>